<proteinExistence type="inferred from homology"/>
<dbReference type="STRING" id="32264.T1JVM7"/>
<dbReference type="CDD" id="cd04514">
    <property type="entry name" value="Taspase1_like"/>
    <property type="match status" value="1"/>
</dbReference>
<evidence type="ECO:0000256" key="3">
    <source>
        <dbReference type="PIRSR" id="PIRSR600246-3"/>
    </source>
</evidence>
<protein>
    <submittedName>
        <fullName evidence="4">Uncharacterized protein</fullName>
    </submittedName>
</protein>
<evidence type="ECO:0000256" key="1">
    <source>
        <dbReference type="ARBA" id="ARBA00010872"/>
    </source>
</evidence>
<dbReference type="HOGENOM" id="CLU_021603_5_0_1"/>
<evidence type="ECO:0000313" key="4">
    <source>
        <dbReference type="EnsemblMetazoa" id="tetur02g05160.1"/>
    </source>
</evidence>
<reference evidence="5" key="1">
    <citation type="submission" date="2011-08" db="EMBL/GenBank/DDBJ databases">
        <authorList>
            <person name="Rombauts S."/>
        </authorList>
    </citation>
    <scope>NUCLEOTIDE SEQUENCE</scope>
    <source>
        <strain evidence="5">London</strain>
    </source>
</reference>
<comment type="similarity">
    <text evidence="1">Belongs to the Ntn-hydrolase family.</text>
</comment>
<dbReference type="InterPro" id="IPR037464">
    <property type="entry name" value="Taspase1"/>
</dbReference>
<dbReference type="InterPro" id="IPR029055">
    <property type="entry name" value="Ntn_hydrolases_N"/>
</dbReference>
<dbReference type="SUPFAM" id="SSF56235">
    <property type="entry name" value="N-terminal nucleophile aminohydrolases (Ntn hydrolases)"/>
    <property type="match status" value="1"/>
</dbReference>
<dbReference type="PANTHER" id="PTHR10188">
    <property type="entry name" value="L-ASPARAGINASE"/>
    <property type="match status" value="1"/>
</dbReference>
<dbReference type="Pfam" id="PF01112">
    <property type="entry name" value="Asparaginase_2"/>
    <property type="match status" value="1"/>
</dbReference>
<dbReference type="Proteomes" id="UP000015104">
    <property type="component" value="Unassembled WGS sequence"/>
</dbReference>
<reference evidence="4" key="2">
    <citation type="submission" date="2015-06" db="UniProtKB">
        <authorList>
            <consortium name="EnsemblMetazoa"/>
        </authorList>
    </citation>
    <scope>IDENTIFICATION</scope>
</reference>
<gene>
    <name evidence="4" type="primary">107371686</name>
</gene>
<dbReference type="EnsemblMetazoa" id="tetur02g05160.1">
    <property type="protein sequence ID" value="tetur02g05160.1"/>
    <property type="gene ID" value="tetur02g05160"/>
</dbReference>
<dbReference type="eggNOG" id="KOG1592">
    <property type="taxonomic scope" value="Eukaryota"/>
</dbReference>
<dbReference type="InterPro" id="IPR000246">
    <property type="entry name" value="Peptidase_T2"/>
</dbReference>
<dbReference type="PANTHER" id="PTHR10188:SF8">
    <property type="entry name" value="THREONINE ASPARTASE 1"/>
    <property type="match status" value="1"/>
</dbReference>
<dbReference type="OrthoDB" id="77601at2759"/>
<dbReference type="AlphaFoldDB" id="T1JVM7"/>
<dbReference type="OMA" id="ACEAAIM"/>
<evidence type="ECO:0000313" key="5">
    <source>
        <dbReference type="Proteomes" id="UP000015104"/>
    </source>
</evidence>
<feature type="site" description="Cleavage; by autolysis" evidence="3">
    <location>
        <begin position="172"/>
        <end position="173"/>
    </location>
</feature>
<keyword evidence="5" id="KW-1185">Reference proteome</keyword>
<dbReference type="GO" id="GO:0051604">
    <property type="term" value="P:protein maturation"/>
    <property type="evidence" value="ECO:0007669"/>
    <property type="project" value="TreeGrafter"/>
</dbReference>
<sequence length="336" mass="36183">MIAVHAGAGIHLESKRSTHENVCKAACDAGLQALNDNLPAIDAVTRAIMAMEDDPSTNCGYGSNLCRDGTIECDASLMDGHRLLWSGVGAVPGIKNPIKISQLLLEEQTVENPYGLIPPNIIVGEAAKRWAESRGLITANLETEQTRSVYNKLRHKIDRDDISVPIKFRRLDTVGAVAVDKQGHVAAGVSSGGILFKVPGRVGQAATYGAGCWAQDSIGISTSGSGEYLIKTLFAKECASHLLLNPADDLVEQFTHLFSTKFTDSPFLKSVKTAKSAGLITVIHDAQRNTNELIWVHNTPTMCLAYGKVSDKSPRFIFSKYPGQLKSAPTIQSKII</sequence>
<dbReference type="GO" id="GO:0004298">
    <property type="term" value="F:threonine-type endopeptidase activity"/>
    <property type="evidence" value="ECO:0007669"/>
    <property type="project" value="InterPro"/>
</dbReference>
<organism evidence="4 5">
    <name type="scientific">Tetranychus urticae</name>
    <name type="common">Two-spotted spider mite</name>
    <dbReference type="NCBI Taxonomy" id="32264"/>
    <lineage>
        <taxon>Eukaryota</taxon>
        <taxon>Metazoa</taxon>
        <taxon>Ecdysozoa</taxon>
        <taxon>Arthropoda</taxon>
        <taxon>Chelicerata</taxon>
        <taxon>Arachnida</taxon>
        <taxon>Acari</taxon>
        <taxon>Acariformes</taxon>
        <taxon>Trombidiformes</taxon>
        <taxon>Prostigmata</taxon>
        <taxon>Eleutherengona</taxon>
        <taxon>Raphignathae</taxon>
        <taxon>Tetranychoidea</taxon>
        <taxon>Tetranychidae</taxon>
        <taxon>Tetranychus</taxon>
    </lineage>
</organism>
<dbReference type="KEGG" id="tut:107371686"/>
<dbReference type="Gene3D" id="3.60.20.30">
    <property type="entry name" value="(Glycosyl)asparaginase"/>
    <property type="match status" value="1"/>
</dbReference>
<dbReference type="GO" id="GO:0005737">
    <property type="term" value="C:cytoplasm"/>
    <property type="evidence" value="ECO:0007669"/>
    <property type="project" value="TreeGrafter"/>
</dbReference>
<evidence type="ECO:0000256" key="2">
    <source>
        <dbReference type="PIRSR" id="PIRSR600246-1"/>
    </source>
</evidence>
<dbReference type="EMBL" id="CAEY01000795">
    <property type="status" value="NOT_ANNOTATED_CDS"/>
    <property type="molecule type" value="Genomic_DNA"/>
</dbReference>
<feature type="active site" description="Nucleophile" evidence="2">
    <location>
        <position position="173"/>
    </location>
</feature>
<accession>T1JVM7</accession>
<name>T1JVM7_TETUR</name>